<feature type="transmembrane region" description="Helical" evidence="15">
    <location>
        <begin position="12"/>
        <end position="30"/>
    </location>
</feature>
<evidence type="ECO:0000256" key="12">
    <source>
        <dbReference type="ARBA" id="ARBA00023136"/>
    </source>
</evidence>
<dbReference type="InterPro" id="IPR014430">
    <property type="entry name" value="Scs7"/>
</dbReference>
<evidence type="ECO:0000313" key="17">
    <source>
        <dbReference type="EMBL" id="MBN2909968.1"/>
    </source>
</evidence>
<keyword evidence="5" id="KW-0479">Metal-binding</keyword>
<keyword evidence="10" id="KW-0560">Oxidoreductase</keyword>
<evidence type="ECO:0000256" key="14">
    <source>
        <dbReference type="SAM" id="MobiDB-lite"/>
    </source>
</evidence>
<keyword evidence="11" id="KW-0443">Lipid metabolism</keyword>
<keyword evidence="3" id="KW-0444">Lipid biosynthesis</keyword>
<dbReference type="Proteomes" id="UP001177120">
    <property type="component" value="Unassembled WGS sequence"/>
</dbReference>
<evidence type="ECO:0000313" key="18">
    <source>
        <dbReference type="Proteomes" id="UP001177120"/>
    </source>
</evidence>
<keyword evidence="6" id="KW-0256">Endoplasmic reticulum</keyword>
<feature type="compositionally biased region" description="Basic and acidic residues" evidence="14">
    <location>
        <begin position="193"/>
        <end position="206"/>
    </location>
</feature>
<comment type="caution">
    <text evidence="17">The sequence shown here is derived from an EMBL/GenBank/DDBJ whole genome shotgun (WGS) entry which is preliminary data.</text>
</comment>
<evidence type="ECO:0000256" key="8">
    <source>
        <dbReference type="ARBA" id="ARBA00022833"/>
    </source>
</evidence>
<evidence type="ECO:0000259" key="16">
    <source>
        <dbReference type="Pfam" id="PF04116"/>
    </source>
</evidence>
<protein>
    <submittedName>
        <fullName evidence="17">Sterol desaturase family protein</fullName>
    </submittedName>
</protein>
<evidence type="ECO:0000256" key="7">
    <source>
        <dbReference type="ARBA" id="ARBA00022832"/>
    </source>
</evidence>
<dbReference type="PANTHER" id="PTHR12863:SF1">
    <property type="entry name" value="FATTY ACID 2-HYDROXYLASE"/>
    <property type="match status" value="1"/>
</dbReference>
<keyword evidence="12 15" id="KW-0472">Membrane</keyword>
<dbReference type="EMBL" id="JAFHAP010000009">
    <property type="protein sequence ID" value="MBN2909968.1"/>
    <property type="molecule type" value="Genomic_DNA"/>
</dbReference>
<accession>A0ABS2WKG5</accession>
<sequence>MKTRFLREFFGHRDILITSIVFAAGVAFTLPHLNRAAVWEALVLGMVLYALSEYLIHRFFFHLPPPKNPWLLRLLQRLHYHHHKNPDALHLLFLPIWYSFPLVAAAAGIIYAISGDTVFTVAFTTGVLGYLLYYEWCHYVAHRPIQPITPWGRWMKKMHLWHHFKNEQYWYGVTNPMFDMVLGTFKNEREADRSDTVRDLEKRSTRYDQGVSGKSVREQMLSRLSEESPTERRPGGKE</sequence>
<feature type="region of interest" description="Disordered" evidence="14">
    <location>
        <begin position="193"/>
        <end position="238"/>
    </location>
</feature>
<proteinExistence type="predicted"/>
<evidence type="ECO:0000256" key="10">
    <source>
        <dbReference type="ARBA" id="ARBA00023002"/>
    </source>
</evidence>
<gene>
    <name evidence="17" type="ORF">JQC72_10620</name>
</gene>
<evidence type="ECO:0000256" key="5">
    <source>
        <dbReference type="ARBA" id="ARBA00022723"/>
    </source>
</evidence>
<keyword evidence="9 15" id="KW-1133">Transmembrane helix</keyword>
<feature type="transmembrane region" description="Helical" evidence="15">
    <location>
        <begin position="91"/>
        <end position="113"/>
    </location>
</feature>
<evidence type="ECO:0000256" key="11">
    <source>
        <dbReference type="ARBA" id="ARBA00023098"/>
    </source>
</evidence>
<keyword evidence="8" id="KW-0862">Zinc</keyword>
<comment type="cofactor">
    <cofactor evidence="1">
        <name>Zn(2+)</name>
        <dbReference type="ChEBI" id="CHEBI:29105"/>
    </cofactor>
</comment>
<dbReference type="PANTHER" id="PTHR12863">
    <property type="entry name" value="FATTY ACID HYDROXYLASE"/>
    <property type="match status" value="1"/>
</dbReference>
<evidence type="ECO:0000256" key="2">
    <source>
        <dbReference type="ARBA" id="ARBA00004477"/>
    </source>
</evidence>
<keyword evidence="18" id="KW-1185">Reference proteome</keyword>
<feature type="domain" description="Fatty acid hydroxylase" evidence="16">
    <location>
        <begin position="43"/>
        <end position="184"/>
    </location>
</feature>
<evidence type="ECO:0000256" key="3">
    <source>
        <dbReference type="ARBA" id="ARBA00022516"/>
    </source>
</evidence>
<dbReference type="Pfam" id="PF04116">
    <property type="entry name" value="FA_hydroxylase"/>
    <property type="match status" value="1"/>
</dbReference>
<evidence type="ECO:0000256" key="4">
    <source>
        <dbReference type="ARBA" id="ARBA00022692"/>
    </source>
</evidence>
<dbReference type="InterPro" id="IPR006694">
    <property type="entry name" value="Fatty_acid_hydroxylase"/>
</dbReference>
<evidence type="ECO:0000256" key="1">
    <source>
        <dbReference type="ARBA" id="ARBA00001947"/>
    </source>
</evidence>
<comment type="subcellular location">
    <subcellularLocation>
        <location evidence="2">Endoplasmic reticulum membrane</location>
        <topology evidence="2">Multi-pass membrane protein</topology>
    </subcellularLocation>
</comment>
<keyword evidence="13" id="KW-0275">Fatty acid biosynthesis</keyword>
<name>A0ABS2WKG5_9BACL</name>
<feature type="compositionally biased region" description="Basic and acidic residues" evidence="14">
    <location>
        <begin position="224"/>
        <end position="238"/>
    </location>
</feature>
<feature type="transmembrane region" description="Helical" evidence="15">
    <location>
        <begin position="119"/>
        <end position="136"/>
    </location>
</feature>
<evidence type="ECO:0000256" key="9">
    <source>
        <dbReference type="ARBA" id="ARBA00022989"/>
    </source>
</evidence>
<reference evidence="17" key="1">
    <citation type="journal article" date="2024" name="Int. J. Syst. Evol. Microbiol.">
        <title>Polycladomyces zharkentensis sp. nov., a novel thermophilic cellulose- and starch-degrading member of the Bacillota from a geothermal aquifer in Kazakhstan.</title>
        <authorList>
            <person name="Mashzhan A."/>
            <person name="Kistaubayeva A."/>
            <person name="Javier-Lopez R."/>
            <person name="Bissenova U."/>
            <person name="Bissenbay A."/>
            <person name="Birkeland N.K."/>
        </authorList>
    </citation>
    <scope>NUCLEOTIDE SEQUENCE</scope>
    <source>
        <strain evidence="17">ZKZ2T</strain>
    </source>
</reference>
<dbReference type="RefSeq" id="WP_205495692.1">
    <property type="nucleotide sequence ID" value="NZ_JAFHAP010000009.1"/>
</dbReference>
<keyword evidence="7" id="KW-0276">Fatty acid metabolism</keyword>
<evidence type="ECO:0000256" key="15">
    <source>
        <dbReference type="SAM" id="Phobius"/>
    </source>
</evidence>
<evidence type="ECO:0000256" key="13">
    <source>
        <dbReference type="ARBA" id="ARBA00023160"/>
    </source>
</evidence>
<organism evidence="17 18">
    <name type="scientific">Polycladomyces zharkentensis</name>
    <dbReference type="NCBI Taxonomy" id="2807616"/>
    <lineage>
        <taxon>Bacteria</taxon>
        <taxon>Bacillati</taxon>
        <taxon>Bacillota</taxon>
        <taxon>Bacilli</taxon>
        <taxon>Bacillales</taxon>
        <taxon>Thermoactinomycetaceae</taxon>
        <taxon>Polycladomyces</taxon>
    </lineage>
</organism>
<evidence type="ECO:0000256" key="6">
    <source>
        <dbReference type="ARBA" id="ARBA00022824"/>
    </source>
</evidence>
<feature type="transmembrane region" description="Helical" evidence="15">
    <location>
        <begin position="36"/>
        <end position="56"/>
    </location>
</feature>
<keyword evidence="4 15" id="KW-0812">Transmembrane</keyword>